<dbReference type="PANTHER" id="PTHR43667:SF1">
    <property type="entry name" value="CYCLOPROPANE-FATTY-ACYL-PHOSPHOLIPID SYNTHASE"/>
    <property type="match status" value="1"/>
</dbReference>
<dbReference type="EMBL" id="MEWY01000002">
    <property type="protein sequence ID" value="OGC87483.1"/>
    <property type="molecule type" value="Genomic_DNA"/>
</dbReference>
<evidence type="ECO:0000313" key="8">
    <source>
        <dbReference type="Proteomes" id="UP000176943"/>
    </source>
</evidence>
<keyword evidence="5" id="KW-0443">Lipid metabolism</keyword>
<keyword evidence="4" id="KW-0949">S-adenosyl-L-methionine</keyword>
<gene>
    <name evidence="7" type="ORF">A3B33_02435</name>
</gene>
<dbReference type="SUPFAM" id="SSF53335">
    <property type="entry name" value="S-adenosyl-L-methionine-dependent methyltransferases"/>
    <property type="match status" value="1"/>
</dbReference>
<feature type="active site" evidence="6">
    <location>
        <position position="371"/>
    </location>
</feature>
<dbReference type="GO" id="GO:0032259">
    <property type="term" value="P:methylation"/>
    <property type="evidence" value="ECO:0007669"/>
    <property type="project" value="UniProtKB-KW"/>
</dbReference>
<dbReference type="AlphaFoldDB" id="A0A1F4Y2D7"/>
<comment type="similarity">
    <text evidence="1">Belongs to the CFA/CMAS family.</text>
</comment>
<evidence type="ECO:0000256" key="5">
    <source>
        <dbReference type="ARBA" id="ARBA00023098"/>
    </source>
</evidence>
<proteinExistence type="inferred from homology"/>
<evidence type="ECO:0000256" key="3">
    <source>
        <dbReference type="ARBA" id="ARBA00022679"/>
    </source>
</evidence>
<comment type="caution">
    <text evidence="7">The sequence shown here is derived from an EMBL/GenBank/DDBJ whole genome shotgun (WGS) entry which is preliminary data.</text>
</comment>
<dbReference type="CDD" id="cd02440">
    <property type="entry name" value="AdoMet_MTases"/>
    <property type="match status" value="1"/>
</dbReference>
<name>A0A1F4Y2D7_9BACT</name>
<evidence type="ECO:0000256" key="6">
    <source>
        <dbReference type="PIRSR" id="PIRSR003085-1"/>
    </source>
</evidence>
<dbReference type="Gene3D" id="3.40.50.150">
    <property type="entry name" value="Vaccinia Virus protein VP39"/>
    <property type="match status" value="1"/>
</dbReference>
<dbReference type="PIRSF" id="PIRSF003085">
    <property type="entry name" value="CMAS"/>
    <property type="match status" value="1"/>
</dbReference>
<dbReference type="InterPro" id="IPR050723">
    <property type="entry name" value="CFA/CMAS"/>
</dbReference>
<dbReference type="Proteomes" id="UP000176943">
    <property type="component" value="Unassembled WGS sequence"/>
</dbReference>
<evidence type="ECO:0000256" key="4">
    <source>
        <dbReference type="ARBA" id="ARBA00022691"/>
    </source>
</evidence>
<protein>
    <submittedName>
        <fullName evidence="7">Cyclopropane-fatty-acyl-phospholipid synthase</fullName>
    </submittedName>
</protein>
<reference evidence="7 8" key="1">
    <citation type="journal article" date="2016" name="Nat. Commun.">
        <title>Thousands of microbial genomes shed light on interconnected biogeochemical processes in an aquifer system.</title>
        <authorList>
            <person name="Anantharaman K."/>
            <person name="Brown C.T."/>
            <person name="Hug L.A."/>
            <person name="Sharon I."/>
            <person name="Castelle C.J."/>
            <person name="Probst A.J."/>
            <person name="Thomas B.C."/>
            <person name="Singh A."/>
            <person name="Wilkins M.J."/>
            <person name="Karaoz U."/>
            <person name="Brodie E.L."/>
            <person name="Williams K.H."/>
            <person name="Hubbard S.S."/>
            <person name="Banfield J.F."/>
        </authorList>
    </citation>
    <scope>NUCLEOTIDE SEQUENCE [LARGE SCALE GENOMIC DNA]</scope>
</reference>
<sequence>MLARKDTHPKRPTIIDRLLARWVRKRLATVDIAFNGEGSCVMRVPDITVLRRVVTGDSLDLLEGYQRGDWDCDDLVEFCARIRRMRPTPFMVLAATPTYLKNKLVNLQTRVRAKRAISRHYDMGNDFYKRMLDPEYLQYSCAYFERGATTLAEAQLAKLRLLCRKLQLKRGMRVLDIGCGWGGLAKFMAKEYGVTVVGITLSEEQAVEARERCKGLAVEIHVMDYRDAPNELGQFDRIVSVGMFEHVGEKNHRSFFRAAYACLKDGGLFVLHTIVGTGRPDRWIQKYIFPDGVLPKYSQLRTAFKGFFFDWDVHEFGQSYAKTLLCWRDNFKAAWQEIKNDPPFIPYGPSRGTSEYAEWFFRTWVCYSSACSGSFKGGHIRLKQLVLAKRPRPQRYEPVR</sequence>
<dbReference type="Pfam" id="PF02353">
    <property type="entry name" value="CMAS"/>
    <property type="match status" value="1"/>
</dbReference>
<dbReference type="InterPro" id="IPR029063">
    <property type="entry name" value="SAM-dependent_MTases_sf"/>
</dbReference>
<keyword evidence="2" id="KW-0489">Methyltransferase</keyword>
<accession>A0A1F4Y2D7</accession>
<evidence type="ECO:0000313" key="7">
    <source>
        <dbReference type="EMBL" id="OGC87483.1"/>
    </source>
</evidence>
<dbReference type="PANTHER" id="PTHR43667">
    <property type="entry name" value="CYCLOPROPANE-FATTY-ACYL-PHOSPHOLIPID SYNTHASE"/>
    <property type="match status" value="1"/>
</dbReference>
<dbReference type="InterPro" id="IPR003333">
    <property type="entry name" value="CMAS"/>
</dbReference>
<evidence type="ECO:0000256" key="2">
    <source>
        <dbReference type="ARBA" id="ARBA00022603"/>
    </source>
</evidence>
<organism evidence="7 8">
    <name type="scientific">Candidatus Adlerbacteria bacterium RIFCSPLOWO2_01_FULL_54_16</name>
    <dbReference type="NCBI Taxonomy" id="1797244"/>
    <lineage>
        <taxon>Bacteria</taxon>
        <taxon>Candidatus Adleribacteriota</taxon>
    </lineage>
</organism>
<dbReference type="GO" id="GO:0008610">
    <property type="term" value="P:lipid biosynthetic process"/>
    <property type="evidence" value="ECO:0007669"/>
    <property type="project" value="InterPro"/>
</dbReference>
<dbReference type="GO" id="GO:0008168">
    <property type="term" value="F:methyltransferase activity"/>
    <property type="evidence" value="ECO:0007669"/>
    <property type="project" value="UniProtKB-KW"/>
</dbReference>
<evidence type="ECO:0000256" key="1">
    <source>
        <dbReference type="ARBA" id="ARBA00010815"/>
    </source>
</evidence>
<keyword evidence="3" id="KW-0808">Transferase</keyword>